<dbReference type="STRING" id="383372.Rcas_2435"/>
<dbReference type="HAMAP" id="MF_00220_B">
    <property type="entry name" value="PyrC_classI_B"/>
    <property type="match status" value="1"/>
</dbReference>
<dbReference type="eggNOG" id="COG0044">
    <property type="taxonomic scope" value="Bacteria"/>
</dbReference>
<dbReference type="InterPro" id="IPR011059">
    <property type="entry name" value="Metal-dep_hydrolase_composite"/>
</dbReference>
<comment type="pathway">
    <text evidence="7">Pyrimidine metabolism; UMP biosynthesis via de novo pathway; (S)-dihydroorotate from bicarbonate: step 3/3.</text>
</comment>
<comment type="catalytic activity">
    <reaction evidence="7">
        <text>(S)-dihydroorotate + H2O = N-carbamoyl-L-aspartate + H(+)</text>
        <dbReference type="Rhea" id="RHEA:24296"/>
        <dbReference type="ChEBI" id="CHEBI:15377"/>
        <dbReference type="ChEBI" id="CHEBI:15378"/>
        <dbReference type="ChEBI" id="CHEBI:30864"/>
        <dbReference type="ChEBI" id="CHEBI:32814"/>
        <dbReference type="EC" id="3.5.2.3"/>
    </reaction>
</comment>
<dbReference type="OrthoDB" id="9765462at2"/>
<feature type="active site" evidence="7">
    <location>
        <position position="353"/>
    </location>
</feature>
<feature type="domain" description="Dihydroorotase catalytic" evidence="10">
    <location>
        <begin position="57"/>
        <end position="244"/>
    </location>
</feature>
<protein>
    <recommendedName>
        <fullName evidence="7">Dihydroorotase</fullName>
        <shortName evidence="7">DHOase</shortName>
        <ecNumber evidence="7">3.5.2.3</ecNumber>
    </recommendedName>
</protein>
<evidence type="ECO:0000313" key="11">
    <source>
        <dbReference type="EMBL" id="ABU58515.1"/>
    </source>
</evidence>
<dbReference type="PANTHER" id="PTHR43668:SF2">
    <property type="entry name" value="ALLANTOINASE"/>
    <property type="match status" value="1"/>
</dbReference>
<dbReference type="GO" id="GO:0004038">
    <property type="term" value="F:allantoinase activity"/>
    <property type="evidence" value="ECO:0007669"/>
    <property type="project" value="TreeGrafter"/>
</dbReference>
<keyword evidence="3 7" id="KW-0479">Metal-binding</keyword>
<feature type="binding site" evidence="7">
    <location>
        <position position="353"/>
    </location>
    <ligand>
        <name>Zn(2+)</name>
        <dbReference type="ChEBI" id="CHEBI:29105"/>
        <label>1</label>
    </ligand>
</feature>
<dbReference type="EMBL" id="CP000804">
    <property type="protein sequence ID" value="ABU58515.1"/>
    <property type="molecule type" value="Genomic_DNA"/>
</dbReference>
<dbReference type="EC" id="3.5.2.3" evidence="7"/>
<dbReference type="GO" id="GO:0006145">
    <property type="term" value="P:purine nucleobase catabolic process"/>
    <property type="evidence" value="ECO:0007669"/>
    <property type="project" value="TreeGrafter"/>
</dbReference>
<feature type="binding site" evidence="7">
    <location>
        <position position="187"/>
    </location>
    <ligand>
        <name>Zn(2+)</name>
        <dbReference type="ChEBI" id="CHEBI:29105"/>
        <label>2</label>
    </ligand>
</feature>
<dbReference type="Pfam" id="PF07969">
    <property type="entry name" value="Amidohydro_3"/>
    <property type="match status" value="1"/>
</dbReference>
<evidence type="ECO:0000256" key="2">
    <source>
        <dbReference type="ARBA" id="ARBA00010286"/>
    </source>
</evidence>
<keyword evidence="4 7" id="KW-0378">Hydrolase</keyword>
<feature type="domain" description="Amidohydrolase 3" evidence="9">
    <location>
        <begin position="389"/>
        <end position="469"/>
    </location>
</feature>
<feature type="binding site" evidence="7">
    <location>
        <position position="68"/>
    </location>
    <ligand>
        <name>Zn(2+)</name>
        <dbReference type="ChEBI" id="CHEBI:29105"/>
        <label>1</label>
    </ligand>
</feature>
<keyword evidence="6 7" id="KW-0665">Pyrimidine biosynthesis</keyword>
<keyword evidence="5 7" id="KW-0862">Zinc</keyword>
<comment type="cofactor">
    <cofactor evidence="7">
        <name>Zn(2+)</name>
        <dbReference type="ChEBI" id="CHEBI:29105"/>
    </cofactor>
    <text evidence="7">Binds 2 Zn(2+) ions per subunit.</text>
</comment>
<dbReference type="PANTHER" id="PTHR43668">
    <property type="entry name" value="ALLANTOINASE"/>
    <property type="match status" value="1"/>
</dbReference>
<evidence type="ECO:0000256" key="8">
    <source>
        <dbReference type="SAM" id="MobiDB-lite"/>
    </source>
</evidence>
<gene>
    <name evidence="7" type="primary">pyrC</name>
    <name evidence="11" type="ordered locus">Rcas_2435</name>
</gene>
<dbReference type="Gene3D" id="3.20.20.140">
    <property type="entry name" value="Metal-dependent hydrolases"/>
    <property type="match status" value="1"/>
</dbReference>
<dbReference type="AlphaFoldDB" id="A7NLW7"/>
<dbReference type="SUPFAM" id="SSF51338">
    <property type="entry name" value="Composite domain of metallo-dependent hydrolases"/>
    <property type="match status" value="1"/>
</dbReference>
<evidence type="ECO:0000259" key="9">
    <source>
        <dbReference type="Pfam" id="PF07969"/>
    </source>
</evidence>
<dbReference type="InterPro" id="IPR032466">
    <property type="entry name" value="Metal_Hydrolase"/>
</dbReference>
<dbReference type="UniPathway" id="UPA00070">
    <property type="reaction ID" value="UER00117"/>
</dbReference>
<evidence type="ECO:0000256" key="3">
    <source>
        <dbReference type="ARBA" id="ARBA00022723"/>
    </source>
</evidence>
<accession>A7NLW7</accession>
<reference evidence="11 12" key="1">
    <citation type="submission" date="2007-08" db="EMBL/GenBank/DDBJ databases">
        <title>Complete sequence of Roseiflexus castenholzii DSM 13941.</title>
        <authorList>
            <consortium name="US DOE Joint Genome Institute"/>
            <person name="Copeland A."/>
            <person name="Lucas S."/>
            <person name="Lapidus A."/>
            <person name="Barry K."/>
            <person name="Glavina del Rio T."/>
            <person name="Dalin E."/>
            <person name="Tice H."/>
            <person name="Pitluck S."/>
            <person name="Thompson L.S."/>
            <person name="Brettin T."/>
            <person name="Bruce D."/>
            <person name="Detter J.C."/>
            <person name="Han C."/>
            <person name="Tapia R."/>
            <person name="Schmutz J."/>
            <person name="Larimer F."/>
            <person name="Land M."/>
            <person name="Hauser L."/>
            <person name="Kyrpides N."/>
            <person name="Mikhailova N."/>
            <person name="Bryant D.A."/>
            <person name="Hanada S."/>
            <person name="Tsukatani Y."/>
            <person name="Richardson P."/>
        </authorList>
    </citation>
    <scope>NUCLEOTIDE SEQUENCE [LARGE SCALE GENOMIC DNA]</scope>
    <source>
        <strain evidence="12">DSM 13941 / HLO8</strain>
    </source>
</reference>
<dbReference type="SUPFAM" id="SSF51556">
    <property type="entry name" value="Metallo-dependent hydrolases"/>
    <property type="match status" value="1"/>
</dbReference>
<dbReference type="InterPro" id="IPR024403">
    <property type="entry name" value="DHOase_cat"/>
</dbReference>
<dbReference type="RefSeq" id="WP_012120939.1">
    <property type="nucleotide sequence ID" value="NC_009767.1"/>
</dbReference>
<comment type="similarity">
    <text evidence="2 7">Belongs to the metallo-dependent hydrolases superfamily. DHOase family. Class I DHOase subfamily.</text>
</comment>
<feature type="binding site" evidence="7">
    <location>
        <position position="240"/>
    </location>
    <ligand>
        <name>Zn(2+)</name>
        <dbReference type="ChEBI" id="CHEBI:29105"/>
        <label>2</label>
    </ligand>
</feature>
<dbReference type="InterPro" id="IPR050138">
    <property type="entry name" value="DHOase/Allantoinase_Hydrolase"/>
</dbReference>
<comment type="caution">
    <text evidence="7">Lacks conserved residue(s) required for the propagation of feature annotation.</text>
</comment>
<sequence>MRYLIKNGSIIDPARRVATIGNVLVENGKVIQVIDLADLTVAPEPLDDHTEVINARGAVIAPGFLDLHAHVREPGEEHKETVETATKAAAAGGFTTLCVMPDTRPAIDCAAVARQVREIARRRGLVRIEPIGAITLGRAGQTLTEMAELVEAGCVGFSDEGNAVADAAVMRNALAYAAMLDVPIMAHCEDVRLTRNWGMHEGAVSIRLGLPGYPAAAEEVMVARDIALAEMTGAHLHICHVSTAGSVALIRAAKARGVRVTAEVTPHHLTLTDQWVLGNLAAVRGGAKAGQRSSREQSEMSDDGLDLPSRLKPTLLPPYHTSTRVRPPLRTEQDIEALIEGLRDGAIDAIASDHEPQSAVEKACEYRLAAPGISSLETALGLALTLVHRGKLDLVDLVAKFTEGPATVLGRAPATLRPGSPADIVIFDPDSPWTVEPEKFFSKGRNTPLVGQRLKGQVMLTMCRGQIVFRRGNFGVGTGALQQASRLEGILGGENEE</sequence>
<feature type="binding site" evidence="7">
    <location>
        <begin position="371"/>
        <end position="372"/>
    </location>
    <ligand>
        <name>substrate</name>
    </ligand>
</feature>
<dbReference type="HOGENOM" id="CLU_015572_1_0_0"/>
<evidence type="ECO:0000256" key="6">
    <source>
        <dbReference type="ARBA" id="ARBA00022975"/>
    </source>
</evidence>
<dbReference type="NCBIfam" id="TIGR00857">
    <property type="entry name" value="pyrC_multi"/>
    <property type="match status" value="1"/>
</dbReference>
<dbReference type="CDD" id="cd01317">
    <property type="entry name" value="DHOase_IIa"/>
    <property type="match status" value="1"/>
</dbReference>
<dbReference type="GO" id="GO:0005737">
    <property type="term" value="C:cytoplasm"/>
    <property type="evidence" value="ECO:0007669"/>
    <property type="project" value="TreeGrafter"/>
</dbReference>
<feature type="binding site" evidence="7">
    <location>
        <begin position="70"/>
        <end position="72"/>
    </location>
    <ligand>
        <name>substrate</name>
    </ligand>
</feature>
<evidence type="ECO:0000256" key="7">
    <source>
        <dbReference type="HAMAP-Rule" id="MF_00220"/>
    </source>
</evidence>
<feature type="region of interest" description="Disordered" evidence="8">
    <location>
        <begin position="287"/>
        <end position="311"/>
    </location>
</feature>
<dbReference type="GO" id="GO:0044205">
    <property type="term" value="P:'de novo' UMP biosynthetic process"/>
    <property type="evidence" value="ECO:0007669"/>
    <property type="project" value="UniProtKB-UniRule"/>
</dbReference>
<evidence type="ECO:0000256" key="5">
    <source>
        <dbReference type="ARBA" id="ARBA00022833"/>
    </source>
</evidence>
<dbReference type="Proteomes" id="UP000000263">
    <property type="component" value="Chromosome"/>
</dbReference>
<dbReference type="InterPro" id="IPR013108">
    <property type="entry name" value="Amidohydro_3"/>
</dbReference>
<dbReference type="Pfam" id="PF12890">
    <property type="entry name" value="DHOase"/>
    <property type="match status" value="1"/>
</dbReference>
<evidence type="ECO:0000259" key="10">
    <source>
        <dbReference type="Pfam" id="PF12890"/>
    </source>
</evidence>
<evidence type="ECO:0000313" key="12">
    <source>
        <dbReference type="Proteomes" id="UP000000263"/>
    </source>
</evidence>
<name>A7NLW7_ROSCS</name>
<dbReference type="PROSITE" id="PS00482">
    <property type="entry name" value="DIHYDROOROTASE_1"/>
    <property type="match status" value="1"/>
</dbReference>
<proteinExistence type="inferred from homology"/>
<dbReference type="GO" id="GO:0004151">
    <property type="term" value="F:dihydroorotase activity"/>
    <property type="evidence" value="ECO:0007669"/>
    <property type="project" value="UniProtKB-UniRule"/>
</dbReference>
<organism evidence="11 12">
    <name type="scientific">Roseiflexus castenholzii (strain DSM 13941 / HLO8)</name>
    <dbReference type="NCBI Taxonomy" id="383372"/>
    <lineage>
        <taxon>Bacteria</taxon>
        <taxon>Bacillati</taxon>
        <taxon>Chloroflexota</taxon>
        <taxon>Chloroflexia</taxon>
        <taxon>Chloroflexales</taxon>
        <taxon>Roseiflexineae</taxon>
        <taxon>Roseiflexaceae</taxon>
        <taxon>Roseiflexus</taxon>
    </lineage>
</organism>
<evidence type="ECO:0000256" key="4">
    <source>
        <dbReference type="ARBA" id="ARBA00022801"/>
    </source>
</evidence>
<feature type="binding site" evidence="7">
    <location>
        <position position="70"/>
    </location>
    <ligand>
        <name>Zn(2+)</name>
        <dbReference type="ChEBI" id="CHEBI:29105"/>
        <label>1</label>
    </ligand>
</feature>
<dbReference type="GO" id="GO:0008270">
    <property type="term" value="F:zinc ion binding"/>
    <property type="evidence" value="ECO:0007669"/>
    <property type="project" value="UniProtKB-UniRule"/>
</dbReference>
<dbReference type="InterPro" id="IPR004722">
    <property type="entry name" value="DHOase"/>
</dbReference>
<comment type="function">
    <text evidence="1 7">Catalyzes the reversible cyclization of carbamoyl aspartate to dihydroorotate.</text>
</comment>
<dbReference type="InterPro" id="IPR002195">
    <property type="entry name" value="Dihydroorotase_CS"/>
</dbReference>
<dbReference type="KEGG" id="rca:Rcas_2435"/>
<evidence type="ECO:0000256" key="1">
    <source>
        <dbReference type="ARBA" id="ARBA00002368"/>
    </source>
</evidence>
<keyword evidence="12" id="KW-1185">Reference proteome</keyword>